<sequence>MILVNESLNPVNESLILVNESLNPVNESLILVNESLILVVFLTNR</sequence>
<dbReference type="EMBL" id="CP024785">
    <property type="protein sequence ID" value="AUB40975.1"/>
    <property type="molecule type" value="Genomic_DNA"/>
</dbReference>
<protein>
    <submittedName>
        <fullName evidence="1">DNA polymerase III alpha subunit</fullName>
    </submittedName>
</protein>
<reference evidence="1 2" key="1">
    <citation type="submission" date="2017-11" db="EMBL/GenBank/DDBJ databases">
        <title>Complete genome of a free-living desiccation-tolerant cyanobacterium and its photosynthetic adaptation to extreme terrestrial habitat.</title>
        <authorList>
            <person name="Shang J."/>
        </authorList>
    </citation>
    <scope>NUCLEOTIDE SEQUENCE [LARGE SCALE GENOMIC DNA]</scope>
    <source>
        <strain evidence="1 2">CCNUN1</strain>
    </source>
</reference>
<proteinExistence type="predicted"/>
<dbReference type="KEGG" id="nfl:COO91_07011"/>
<keyword evidence="2" id="KW-1185">Reference proteome</keyword>
<dbReference type="Proteomes" id="UP000232003">
    <property type="component" value="Chromosome"/>
</dbReference>
<evidence type="ECO:0000313" key="1">
    <source>
        <dbReference type="EMBL" id="AUB40975.1"/>
    </source>
</evidence>
<accession>A0A2K8T1V3</accession>
<evidence type="ECO:0000313" key="2">
    <source>
        <dbReference type="Proteomes" id="UP000232003"/>
    </source>
</evidence>
<organism evidence="1 2">
    <name type="scientific">Nostoc flagelliforme CCNUN1</name>
    <dbReference type="NCBI Taxonomy" id="2038116"/>
    <lineage>
        <taxon>Bacteria</taxon>
        <taxon>Bacillati</taxon>
        <taxon>Cyanobacteriota</taxon>
        <taxon>Cyanophyceae</taxon>
        <taxon>Nostocales</taxon>
        <taxon>Nostocaceae</taxon>
        <taxon>Nostoc</taxon>
    </lineage>
</organism>
<name>A0A2K8T1V3_9NOSO</name>
<gene>
    <name evidence="1" type="ORF">COO91_07011</name>
</gene>
<dbReference type="AlphaFoldDB" id="A0A2K8T1V3"/>